<evidence type="ECO:0000313" key="3">
    <source>
        <dbReference type="Proteomes" id="UP000235616"/>
    </source>
</evidence>
<keyword evidence="3" id="KW-1185">Reference proteome</keyword>
<dbReference type="Proteomes" id="UP000235616">
    <property type="component" value="Unassembled WGS sequence"/>
</dbReference>
<dbReference type="OrthoDB" id="9800162at2"/>
<name>A0A2N7VIM1_9BURK</name>
<dbReference type="AlphaFoldDB" id="A0A2N7VIM1"/>
<comment type="caution">
    <text evidence="2">The sequence shown here is derived from an EMBL/GenBank/DDBJ whole genome shotgun (WGS) entry which is preliminary data.</text>
</comment>
<gene>
    <name evidence="2" type="ORF">C0Z18_21305</name>
</gene>
<protein>
    <submittedName>
        <fullName evidence="2">Uncharacterized protein</fullName>
    </submittedName>
</protein>
<proteinExistence type="predicted"/>
<evidence type="ECO:0000256" key="1">
    <source>
        <dbReference type="SAM" id="MobiDB-lite"/>
    </source>
</evidence>
<feature type="region of interest" description="Disordered" evidence="1">
    <location>
        <begin position="426"/>
        <end position="455"/>
    </location>
</feature>
<dbReference type="RefSeq" id="WP_102647428.1">
    <property type="nucleotide sequence ID" value="NZ_PNYA01000021.1"/>
</dbReference>
<feature type="compositionally biased region" description="Low complexity" evidence="1">
    <location>
        <begin position="438"/>
        <end position="448"/>
    </location>
</feature>
<dbReference type="EMBL" id="PNYA01000021">
    <property type="protein sequence ID" value="PMS17006.1"/>
    <property type="molecule type" value="Genomic_DNA"/>
</dbReference>
<organism evidence="2 3">
    <name type="scientific">Trinickia dabaoshanensis</name>
    <dbReference type="NCBI Taxonomy" id="564714"/>
    <lineage>
        <taxon>Bacteria</taxon>
        <taxon>Pseudomonadati</taxon>
        <taxon>Pseudomonadota</taxon>
        <taxon>Betaproteobacteria</taxon>
        <taxon>Burkholderiales</taxon>
        <taxon>Burkholderiaceae</taxon>
        <taxon>Trinickia</taxon>
    </lineage>
</organism>
<evidence type="ECO:0000313" key="2">
    <source>
        <dbReference type="EMBL" id="PMS17006.1"/>
    </source>
</evidence>
<sequence length="661" mass="72787">MSYLQFPRLAFFGDFQADASTVNNDPRHFDVGTFDPSYQQFREHGTNKDGYYLYNNGWWNPRGTGIMRFRECYVKSLRDQSGNFIGSSALDPLVGCKVGNALDSPSGKIVDLDPDWQFASNLYGLVVSITDTDGSPILVGDFEPNPFRDLWFARGAGNPSNENASAMFQSRLRLRPYSLSAIKSPFLKELLSATEDGYLSIRLTTYAFEGNVNLAGNLDNALNPRFGYGKLIGSIGPSRSDQPRSFILGRRFLPTTSNAAGDLASKNGIGCFSSFVDDEQNYFHVDLSNALPLNPTSGYRIANQGNLAFAVLHSESIKQDDSIESDQYTKLGLVDQTDQLQENEGGIYSLRLNPGQQKAMQGRPLAIVKLEGFLGNATVCVREVPNGIEVRPDTFAFKLDPNDGGENSKKIVLYATVYGEPLKNRTLSLSVGPKTPDTDNTPSNTPSTTSPPAPIPIYNEPQDGAQISPATPQTDQFGRAQVTLSGPTLMGTPRGYIDGQLYVIFYKLAGGGPLPQQPLDQIAVVVYSTFPSPFANQRIDVDNPTWADVQPILQQYANLYPVMSQGLFDFSKQPVADSAAFAMKFVFDKDINDPDHMPVTRDLSASKRRILINYFDNVIKNTGKNIDSQIAFGKRCPMRHFMDSEQTQSVTDVALTLGKKR</sequence>
<reference evidence="2 3" key="1">
    <citation type="submission" date="2018-01" db="EMBL/GenBank/DDBJ databases">
        <title>Whole genome analyses suggest that Burkholderia sensu lato contains two further novel genera in the rhizoxinica-symbiotica group Mycetohabitans gen. nov., and Trinickia gen. nov.: implications for the evolution of diazotrophy and nodulation in the Burkholderiaceae.</title>
        <authorList>
            <person name="Estrada-de los Santos P."/>
            <person name="Palmer M."/>
            <person name="Chavez-Ramirez B."/>
            <person name="Beukes C."/>
            <person name="Steenkamp E.T."/>
            <person name="Hirsch A.M."/>
            <person name="Manyaka P."/>
            <person name="Maluk M."/>
            <person name="Lafos M."/>
            <person name="Crook M."/>
            <person name="Gross E."/>
            <person name="Simon M.F."/>
            <person name="Bueno dos Reis Junior F."/>
            <person name="Poole P.S."/>
            <person name="Venter S.N."/>
            <person name="James E.K."/>
        </authorList>
    </citation>
    <scope>NUCLEOTIDE SEQUENCE [LARGE SCALE GENOMIC DNA]</scope>
    <source>
        <strain evidence="2 3">GIMN1.004</strain>
    </source>
</reference>
<accession>A0A2N7VIM1</accession>